<dbReference type="EMBL" id="JACCKS010000009">
    <property type="protein sequence ID" value="NZA38385.1"/>
    <property type="molecule type" value="Genomic_DNA"/>
</dbReference>
<sequence>MKILHTSDWHIGRTLNEKSLLEDQEALLTQLLTWLDRERPDILLVAGDIYDRSVPSREALGLVDTVLSEIILRLGIPVLLIGGNHDGRERLAMNGGILEKQGLHIAGNYLPGQEPVTLSDDWGEVCFWSVPFIKPVEYRSLMKLEKPMGYDEMYREITAEITGRMDTSKRNVLVSHGLILGNMADIQTIDDSVRPIEIGGIEYACAEIFEAFDYVALGHLHRPQKVLWDKVRYSGSLLKYSFSEWNQKKSVTLVELGEKGALSLEPVSFKPLRDLRVIHGRLEELTALEAYEAEGREDYLKVILEDQERLVNPMDKLRRVYPNVLEMAYEKREKTEAQKSSRRIKERIQDPLKLFEDFYAFVNGEAMQADEQAVITELLETTMEEER</sequence>
<organism evidence="10 11">
    <name type="scientific">Eubacterium callanderi</name>
    <dbReference type="NCBI Taxonomy" id="53442"/>
    <lineage>
        <taxon>Bacteria</taxon>
        <taxon>Bacillati</taxon>
        <taxon>Bacillota</taxon>
        <taxon>Clostridia</taxon>
        <taxon>Eubacteriales</taxon>
        <taxon>Eubacteriaceae</taxon>
        <taxon>Eubacterium</taxon>
    </lineage>
</organism>
<keyword evidence="7" id="KW-0235">DNA replication</keyword>
<evidence type="ECO:0000313" key="11">
    <source>
        <dbReference type="Proteomes" id="UP000586254"/>
    </source>
</evidence>
<comment type="function">
    <text evidence="7">SbcCD cleaves DNA hairpin structures. These structures can inhibit DNA replication and are intermediates in certain DNA recombination reactions. The complex acts as a 3'-&gt;5' double strand exonuclease that can open hairpins. It also has a 5' single-strand endonuclease activity.</text>
</comment>
<dbReference type="Proteomes" id="UP000586254">
    <property type="component" value="Unassembled WGS sequence"/>
</dbReference>
<keyword evidence="4 7" id="KW-0540">Nuclease</keyword>
<proteinExistence type="inferred from homology"/>
<dbReference type="Pfam" id="PF12320">
    <property type="entry name" value="SbcD_C"/>
    <property type="match status" value="1"/>
</dbReference>
<evidence type="ECO:0000256" key="5">
    <source>
        <dbReference type="ARBA" id="ARBA00022801"/>
    </source>
</evidence>
<dbReference type="NCBIfam" id="TIGR00619">
    <property type="entry name" value="sbcd"/>
    <property type="match status" value="1"/>
</dbReference>
<dbReference type="CDD" id="cd00840">
    <property type="entry name" value="MPP_Mre11_N"/>
    <property type="match status" value="1"/>
</dbReference>
<dbReference type="GO" id="GO:0006310">
    <property type="term" value="P:DNA recombination"/>
    <property type="evidence" value="ECO:0007669"/>
    <property type="project" value="UniProtKB-KW"/>
</dbReference>
<dbReference type="Pfam" id="PF00149">
    <property type="entry name" value="Metallophos"/>
    <property type="match status" value="1"/>
</dbReference>
<evidence type="ECO:0000256" key="1">
    <source>
        <dbReference type="ARBA" id="ARBA00010555"/>
    </source>
</evidence>
<dbReference type="AlphaFoldDB" id="A0A1I5IG62"/>
<dbReference type="InterPro" id="IPR004593">
    <property type="entry name" value="SbcD"/>
</dbReference>
<dbReference type="InterPro" id="IPR041796">
    <property type="entry name" value="Mre11_N"/>
</dbReference>
<dbReference type="SUPFAM" id="SSF56300">
    <property type="entry name" value="Metallo-dependent phosphatases"/>
    <property type="match status" value="1"/>
</dbReference>
<comment type="caution">
    <text evidence="10">The sequence shown here is derived from an EMBL/GenBank/DDBJ whole genome shotgun (WGS) entry which is preliminary data.</text>
</comment>
<evidence type="ECO:0000256" key="6">
    <source>
        <dbReference type="ARBA" id="ARBA00022839"/>
    </source>
</evidence>
<name>A0A1I5IG62_9FIRM</name>
<evidence type="ECO:0000259" key="9">
    <source>
        <dbReference type="Pfam" id="PF12320"/>
    </source>
</evidence>
<evidence type="ECO:0000256" key="3">
    <source>
        <dbReference type="ARBA" id="ARBA00013365"/>
    </source>
</evidence>
<keyword evidence="6 7" id="KW-0269">Exonuclease</keyword>
<dbReference type="GO" id="GO:0004519">
    <property type="term" value="F:endonuclease activity"/>
    <property type="evidence" value="ECO:0007669"/>
    <property type="project" value="UniProtKB-KW"/>
</dbReference>
<dbReference type="PANTHER" id="PTHR30337:SF0">
    <property type="entry name" value="NUCLEASE SBCCD SUBUNIT D"/>
    <property type="match status" value="1"/>
</dbReference>
<evidence type="ECO:0000256" key="7">
    <source>
        <dbReference type="RuleBase" id="RU363069"/>
    </source>
</evidence>
<dbReference type="PANTHER" id="PTHR30337">
    <property type="entry name" value="COMPONENT OF ATP-DEPENDENT DSDNA EXONUCLEASE"/>
    <property type="match status" value="1"/>
</dbReference>
<dbReference type="Gene3D" id="3.60.21.10">
    <property type="match status" value="1"/>
</dbReference>
<dbReference type="InterPro" id="IPR029052">
    <property type="entry name" value="Metallo-depent_PP-like"/>
</dbReference>
<feature type="domain" description="Nuclease SbcCD subunit D C-terminal" evidence="9">
    <location>
        <begin position="271"/>
        <end position="361"/>
    </location>
</feature>
<dbReference type="GO" id="GO:0008408">
    <property type="term" value="F:3'-5' exonuclease activity"/>
    <property type="evidence" value="ECO:0007669"/>
    <property type="project" value="InterPro"/>
</dbReference>
<keyword evidence="5 7" id="KW-0378">Hydrolase</keyword>
<keyword evidence="7" id="KW-0255">Endonuclease</keyword>
<comment type="subunit">
    <text evidence="2 7">Heterodimer of SbcC and SbcD.</text>
</comment>
<dbReference type="GO" id="GO:0006260">
    <property type="term" value="P:DNA replication"/>
    <property type="evidence" value="ECO:0007669"/>
    <property type="project" value="UniProtKB-KW"/>
</dbReference>
<evidence type="ECO:0000256" key="2">
    <source>
        <dbReference type="ARBA" id="ARBA00011322"/>
    </source>
</evidence>
<comment type="similarity">
    <text evidence="1 7">Belongs to the SbcD family.</text>
</comment>
<evidence type="ECO:0000313" key="10">
    <source>
        <dbReference type="EMBL" id="NZA38385.1"/>
    </source>
</evidence>
<evidence type="ECO:0000259" key="8">
    <source>
        <dbReference type="Pfam" id="PF00149"/>
    </source>
</evidence>
<dbReference type="InterPro" id="IPR004843">
    <property type="entry name" value="Calcineurin-like_PHP"/>
</dbReference>
<evidence type="ECO:0000256" key="4">
    <source>
        <dbReference type="ARBA" id="ARBA00022722"/>
    </source>
</evidence>
<keyword evidence="7" id="KW-0233">DNA recombination</keyword>
<dbReference type="RefSeq" id="WP_090411948.1">
    <property type="nucleotide sequence ID" value="NZ_CABJAI010000003.1"/>
</dbReference>
<feature type="domain" description="Calcineurin-like phosphoesterase" evidence="8">
    <location>
        <begin position="1"/>
        <end position="223"/>
    </location>
</feature>
<gene>
    <name evidence="7" type="primary">sbcD</name>
    <name evidence="10" type="ORF">H0N91_09600</name>
</gene>
<dbReference type="InterPro" id="IPR026843">
    <property type="entry name" value="SbcD_C"/>
</dbReference>
<accession>A0A1I5IG62</accession>
<protein>
    <recommendedName>
        <fullName evidence="3 7">Nuclease SbcCD subunit D</fullName>
    </recommendedName>
</protein>
<dbReference type="InterPro" id="IPR050535">
    <property type="entry name" value="DNA_Repair-Maintenance_Comp"/>
</dbReference>
<reference evidence="10 11" key="1">
    <citation type="submission" date="2020-07" db="EMBL/GenBank/DDBJ databases">
        <title>Organ Donor 1.</title>
        <authorList>
            <person name="Marsh A.J."/>
            <person name="Azcarate-Peril M.A."/>
        </authorList>
    </citation>
    <scope>NUCLEOTIDE SEQUENCE [LARGE SCALE GENOMIC DNA]</scope>
    <source>
        <strain evidence="10 11">AMC0717</strain>
    </source>
</reference>